<evidence type="ECO:0000313" key="1">
    <source>
        <dbReference type="EMBL" id="SDG16376.1"/>
    </source>
</evidence>
<dbReference type="RefSeq" id="WP_090020052.1">
    <property type="nucleotide sequence ID" value="NZ_FNCE01000006.1"/>
</dbReference>
<evidence type="ECO:0000313" key="2">
    <source>
        <dbReference type="Proteomes" id="UP000199415"/>
    </source>
</evidence>
<dbReference type="Proteomes" id="UP000199415">
    <property type="component" value="Unassembled WGS sequence"/>
</dbReference>
<sequence length="72" mass="7833">MLFVEGIRNVNLSNGVVRFNTVATGPSGEEIETGHIAVPASVYLQLLEQLNEAGEQLQEAQSHFHDDSDATH</sequence>
<protein>
    <submittedName>
        <fullName evidence="1">Uncharacterized protein</fullName>
    </submittedName>
</protein>
<dbReference type="STRING" id="1082479.SAMN05216241_10668"/>
<dbReference type="AlphaFoldDB" id="A0A1G7S028"/>
<accession>A0A1G7S028</accession>
<name>A0A1G7S028_9PROT</name>
<proteinExistence type="predicted"/>
<reference evidence="1 2" key="1">
    <citation type="submission" date="2016-10" db="EMBL/GenBank/DDBJ databases">
        <authorList>
            <person name="de Groot N.N."/>
        </authorList>
    </citation>
    <scope>NUCLEOTIDE SEQUENCE [LARGE SCALE GENOMIC DNA]</scope>
    <source>
        <strain evidence="1 2">DSM 25584</strain>
    </source>
</reference>
<keyword evidence="2" id="KW-1185">Reference proteome</keyword>
<dbReference type="EMBL" id="FNCE01000006">
    <property type="protein sequence ID" value="SDG16376.1"/>
    <property type="molecule type" value="Genomic_DNA"/>
</dbReference>
<organism evidence="1 2">
    <name type="scientific">Limimonas halophila</name>
    <dbReference type="NCBI Taxonomy" id="1082479"/>
    <lineage>
        <taxon>Bacteria</taxon>
        <taxon>Pseudomonadati</taxon>
        <taxon>Pseudomonadota</taxon>
        <taxon>Alphaproteobacteria</taxon>
        <taxon>Rhodospirillales</taxon>
        <taxon>Rhodovibrionaceae</taxon>
        <taxon>Limimonas</taxon>
    </lineage>
</organism>
<gene>
    <name evidence="1" type="ORF">SAMN05216241_10668</name>
</gene>